<dbReference type="SUPFAM" id="SSF89562">
    <property type="entry name" value="RraA-like"/>
    <property type="match status" value="1"/>
</dbReference>
<feature type="binding site" evidence="5">
    <location>
        <position position="119"/>
    </location>
    <ligand>
        <name>substrate</name>
    </ligand>
</feature>
<evidence type="ECO:0000313" key="7">
    <source>
        <dbReference type="Proteomes" id="UP000249688"/>
    </source>
</evidence>
<reference evidence="6 7" key="1">
    <citation type="submission" date="2018-06" db="EMBL/GenBank/DDBJ databases">
        <title>Genomic Encyclopedia of Archaeal and Bacterial Type Strains, Phase II (KMG-II): from individual species to whole genera.</title>
        <authorList>
            <person name="Goeker M."/>
        </authorList>
    </citation>
    <scope>NUCLEOTIDE SEQUENCE [LARGE SCALE GENOMIC DNA]</scope>
    <source>
        <strain evidence="6 7">DSM 24525</strain>
    </source>
</reference>
<dbReference type="RefSeq" id="WP_111400467.1">
    <property type="nucleotide sequence ID" value="NZ_QKYU01000041.1"/>
</dbReference>
<protein>
    <recommendedName>
        <fullName evidence="2">Putative 4-hydroxy-4-methyl-2-oxoglutarate aldolase</fullName>
    </recommendedName>
    <alternativeName>
        <fullName evidence="3">Regulator of ribonuclease activity homolog</fullName>
    </alternativeName>
    <alternativeName>
        <fullName evidence="4">RraA-like protein</fullName>
    </alternativeName>
</protein>
<keyword evidence="5" id="KW-0460">Magnesium</keyword>
<comment type="caution">
    <text evidence="6">The sequence shown here is derived from an EMBL/GenBank/DDBJ whole genome shotgun (WGS) entry which is preliminary data.</text>
</comment>
<dbReference type="Pfam" id="PF03737">
    <property type="entry name" value="RraA-like"/>
    <property type="match status" value="1"/>
</dbReference>
<accession>A0A2W7HZ38</accession>
<evidence type="ECO:0000256" key="3">
    <source>
        <dbReference type="ARBA" id="ARBA00029596"/>
    </source>
</evidence>
<dbReference type="CDD" id="cd16841">
    <property type="entry name" value="RraA_family"/>
    <property type="match status" value="1"/>
</dbReference>
<dbReference type="EMBL" id="QKYU01000041">
    <property type="protein sequence ID" value="PZW37731.1"/>
    <property type="molecule type" value="Genomic_DNA"/>
</dbReference>
<dbReference type="InterPro" id="IPR036704">
    <property type="entry name" value="RraA/RraA-like_sf"/>
</dbReference>
<dbReference type="PANTHER" id="PTHR33254">
    <property type="entry name" value="4-HYDROXY-4-METHYL-2-OXOGLUTARATE ALDOLASE 3-RELATED"/>
    <property type="match status" value="1"/>
</dbReference>
<feature type="binding site" evidence="5">
    <location>
        <position position="120"/>
    </location>
    <ligand>
        <name>Mg(2+)</name>
        <dbReference type="ChEBI" id="CHEBI:18420"/>
    </ligand>
</feature>
<dbReference type="OrthoDB" id="8717144at2"/>
<proteinExistence type="predicted"/>
<comment type="cofactor">
    <cofactor evidence="1">
        <name>a divalent metal cation</name>
        <dbReference type="ChEBI" id="CHEBI:60240"/>
    </cofactor>
</comment>
<sequence length="219" mass="22451">MTETDLATLCARLREIGPSTVGGALDALGIDGLVLPPIRPVAADRKFAGPAFTVNVAVGALGTFAPEEFDIPAYVDNAAPGDVIAIDAGGAMVSMMGGAAATAAKLRGVNGIVVHGGVRDLSEIVDSGMDLFVKHAVPVSGRTRVRTAATQVPIRLENVTVNPGDILVGDSTGVVCIPRARLMEVFTRAEKAEAMDQVIFEHVRAGKGIGEAARIAKGG</sequence>
<name>A0A2W7HZ38_9PROT</name>
<evidence type="ECO:0000256" key="4">
    <source>
        <dbReference type="ARBA" id="ARBA00030169"/>
    </source>
</evidence>
<dbReference type="Proteomes" id="UP000249688">
    <property type="component" value="Unassembled WGS sequence"/>
</dbReference>
<feature type="binding site" evidence="5">
    <location>
        <begin position="97"/>
        <end position="100"/>
    </location>
    <ligand>
        <name>substrate</name>
    </ligand>
</feature>
<evidence type="ECO:0000313" key="6">
    <source>
        <dbReference type="EMBL" id="PZW37731.1"/>
    </source>
</evidence>
<keyword evidence="5" id="KW-0479">Metal-binding</keyword>
<dbReference type="AlphaFoldDB" id="A0A2W7HZ38"/>
<dbReference type="Gene3D" id="3.50.30.40">
    <property type="entry name" value="Ribonuclease E inhibitor RraA/RraA-like"/>
    <property type="match status" value="1"/>
</dbReference>
<gene>
    <name evidence="6" type="ORF">C8P66_1418</name>
</gene>
<evidence type="ECO:0000256" key="5">
    <source>
        <dbReference type="PIRSR" id="PIRSR605493-1"/>
    </source>
</evidence>
<dbReference type="InterPro" id="IPR005493">
    <property type="entry name" value="RraA/RraA-like"/>
</dbReference>
<evidence type="ECO:0000256" key="1">
    <source>
        <dbReference type="ARBA" id="ARBA00001968"/>
    </source>
</evidence>
<dbReference type="PANTHER" id="PTHR33254:SF4">
    <property type="entry name" value="4-HYDROXY-4-METHYL-2-OXOGLUTARATE ALDOLASE 3-RELATED"/>
    <property type="match status" value="1"/>
</dbReference>
<keyword evidence="7" id="KW-1185">Reference proteome</keyword>
<dbReference type="GO" id="GO:0046872">
    <property type="term" value="F:metal ion binding"/>
    <property type="evidence" value="ECO:0007669"/>
    <property type="project" value="UniProtKB-KW"/>
</dbReference>
<evidence type="ECO:0000256" key="2">
    <source>
        <dbReference type="ARBA" id="ARBA00016549"/>
    </source>
</evidence>
<organism evidence="6 7">
    <name type="scientific">Humitalea rosea</name>
    <dbReference type="NCBI Taxonomy" id="990373"/>
    <lineage>
        <taxon>Bacteria</taxon>
        <taxon>Pseudomonadati</taxon>
        <taxon>Pseudomonadota</taxon>
        <taxon>Alphaproteobacteria</taxon>
        <taxon>Acetobacterales</taxon>
        <taxon>Roseomonadaceae</taxon>
        <taxon>Humitalea</taxon>
    </lineage>
</organism>
<comment type="cofactor">
    <cofactor evidence="5">
        <name>Mg(2+)</name>
        <dbReference type="ChEBI" id="CHEBI:18420"/>
    </cofactor>
</comment>